<gene>
    <name evidence="1" type="ORF">GCM10011379_19400</name>
</gene>
<proteinExistence type="predicted"/>
<dbReference type="Proteomes" id="UP000627292">
    <property type="component" value="Unassembled WGS sequence"/>
</dbReference>
<name>A0A917MV80_9BACT</name>
<dbReference type="EMBL" id="BMIB01000002">
    <property type="protein sequence ID" value="GGH65835.1"/>
    <property type="molecule type" value="Genomic_DNA"/>
</dbReference>
<evidence type="ECO:0000313" key="2">
    <source>
        <dbReference type="Proteomes" id="UP000627292"/>
    </source>
</evidence>
<organism evidence="1 2">
    <name type="scientific">Filimonas zeae</name>
    <dbReference type="NCBI Taxonomy" id="1737353"/>
    <lineage>
        <taxon>Bacteria</taxon>
        <taxon>Pseudomonadati</taxon>
        <taxon>Bacteroidota</taxon>
        <taxon>Chitinophagia</taxon>
        <taxon>Chitinophagales</taxon>
        <taxon>Chitinophagaceae</taxon>
        <taxon>Filimonas</taxon>
    </lineage>
</organism>
<dbReference type="AlphaFoldDB" id="A0A917MV80"/>
<evidence type="ECO:0000313" key="1">
    <source>
        <dbReference type="EMBL" id="GGH65835.1"/>
    </source>
</evidence>
<dbReference type="RefSeq" id="WP_229687807.1">
    <property type="nucleotide sequence ID" value="NZ_BMIB01000002.1"/>
</dbReference>
<comment type="caution">
    <text evidence="1">The sequence shown here is derived from an EMBL/GenBank/DDBJ whole genome shotgun (WGS) entry which is preliminary data.</text>
</comment>
<protein>
    <submittedName>
        <fullName evidence="1">Uncharacterized protein</fullName>
    </submittedName>
</protein>
<reference evidence="1" key="1">
    <citation type="journal article" date="2014" name="Int. J. Syst. Evol. Microbiol.">
        <title>Complete genome sequence of Corynebacterium casei LMG S-19264T (=DSM 44701T), isolated from a smear-ripened cheese.</title>
        <authorList>
            <consortium name="US DOE Joint Genome Institute (JGI-PGF)"/>
            <person name="Walter F."/>
            <person name="Albersmeier A."/>
            <person name="Kalinowski J."/>
            <person name="Ruckert C."/>
        </authorList>
    </citation>
    <scope>NUCLEOTIDE SEQUENCE</scope>
    <source>
        <strain evidence="1">CGMCC 1.15290</strain>
    </source>
</reference>
<sequence length="73" mass="8299">MKLEPDSAAQEETYYANLSETRALKPAAFPDRDSANQYVAKLDGKQKKLGPSLYMMGRCYRRHPVPPLYFLGC</sequence>
<keyword evidence="2" id="KW-1185">Reference proteome</keyword>
<accession>A0A917MV80</accession>
<reference evidence="1" key="2">
    <citation type="submission" date="2020-09" db="EMBL/GenBank/DDBJ databases">
        <authorList>
            <person name="Sun Q."/>
            <person name="Zhou Y."/>
        </authorList>
    </citation>
    <scope>NUCLEOTIDE SEQUENCE</scope>
    <source>
        <strain evidence="1">CGMCC 1.15290</strain>
    </source>
</reference>